<evidence type="ECO:0000313" key="3">
    <source>
        <dbReference type="Proteomes" id="UP001190700"/>
    </source>
</evidence>
<keyword evidence="3" id="KW-1185">Reference proteome</keyword>
<proteinExistence type="predicted"/>
<accession>A0AAE0FS05</accession>
<gene>
    <name evidence="2" type="ORF">CYMTET_26459</name>
</gene>
<evidence type="ECO:0000313" key="2">
    <source>
        <dbReference type="EMBL" id="KAK3264819.1"/>
    </source>
</evidence>
<evidence type="ECO:0000256" key="1">
    <source>
        <dbReference type="SAM" id="MobiDB-lite"/>
    </source>
</evidence>
<comment type="caution">
    <text evidence="2">The sequence shown here is derived from an EMBL/GenBank/DDBJ whole genome shotgun (WGS) entry which is preliminary data.</text>
</comment>
<reference evidence="2 3" key="1">
    <citation type="journal article" date="2015" name="Genome Biol. Evol.">
        <title>Comparative Genomics of a Bacterivorous Green Alga Reveals Evolutionary Causalities and Consequences of Phago-Mixotrophic Mode of Nutrition.</title>
        <authorList>
            <person name="Burns J.A."/>
            <person name="Paasch A."/>
            <person name="Narechania A."/>
            <person name="Kim E."/>
        </authorList>
    </citation>
    <scope>NUCLEOTIDE SEQUENCE [LARGE SCALE GENOMIC DNA]</scope>
    <source>
        <strain evidence="2 3">PLY_AMNH</strain>
    </source>
</reference>
<sequence length="83" mass="8479">MDMDGGAKSGFLTQASQHGGGSRDGPLESGSSPACTLELAVQEVVGMARTSGRVRRLVEAGEGEHGEGFRFEGMGMGPGARPD</sequence>
<dbReference type="EMBL" id="LGRX02014331">
    <property type="protein sequence ID" value="KAK3264819.1"/>
    <property type="molecule type" value="Genomic_DNA"/>
</dbReference>
<dbReference type="AlphaFoldDB" id="A0AAE0FS05"/>
<organism evidence="2 3">
    <name type="scientific">Cymbomonas tetramitiformis</name>
    <dbReference type="NCBI Taxonomy" id="36881"/>
    <lineage>
        <taxon>Eukaryota</taxon>
        <taxon>Viridiplantae</taxon>
        <taxon>Chlorophyta</taxon>
        <taxon>Pyramimonadophyceae</taxon>
        <taxon>Pyramimonadales</taxon>
        <taxon>Pyramimonadaceae</taxon>
        <taxon>Cymbomonas</taxon>
    </lineage>
</organism>
<dbReference type="Proteomes" id="UP001190700">
    <property type="component" value="Unassembled WGS sequence"/>
</dbReference>
<protein>
    <submittedName>
        <fullName evidence="2">Uncharacterized protein</fullName>
    </submittedName>
</protein>
<name>A0AAE0FS05_9CHLO</name>
<feature type="region of interest" description="Disordered" evidence="1">
    <location>
        <begin position="1"/>
        <end position="34"/>
    </location>
</feature>